<dbReference type="InterPro" id="IPR037523">
    <property type="entry name" value="VOC_core"/>
</dbReference>
<dbReference type="InterPro" id="IPR004360">
    <property type="entry name" value="Glyas_Fos-R_dOase_dom"/>
</dbReference>
<dbReference type="PANTHER" id="PTHR35006">
    <property type="entry name" value="GLYOXALASE FAMILY PROTEIN (AFU_ORTHOLOGUE AFUA_5G14830)"/>
    <property type="match status" value="1"/>
</dbReference>
<sequence>MIGYTSLGTNDLASAANFYDTLFSLLGGKRVFEFEDFVVWGKDDSEPKFSIHLPYDKNTATVGNGVMVALTAESKILVKSVYETAISMGATCEGRPGYRMDGFYSAYFRDLDGNKLNVHVFE</sequence>
<proteinExistence type="predicted"/>
<evidence type="ECO:0000313" key="2">
    <source>
        <dbReference type="EMBL" id="MDX6848925.1"/>
    </source>
</evidence>
<dbReference type="RefSeq" id="WP_302723807.1">
    <property type="nucleotide sequence ID" value="NZ_JAULRU010000705.1"/>
</dbReference>
<dbReference type="Pfam" id="PF00903">
    <property type="entry name" value="Glyoxalase"/>
    <property type="match status" value="1"/>
</dbReference>
<accession>A0ABU4RVM6</accession>
<dbReference type="PROSITE" id="PS51819">
    <property type="entry name" value="VOC"/>
    <property type="match status" value="1"/>
</dbReference>
<evidence type="ECO:0000259" key="1">
    <source>
        <dbReference type="PROSITE" id="PS51819"/>
    </source>
</evidence>
<evidence type="ECO:0000313" key="3">
    <source>
        <dbReference type="Proteomes" id="UP001273505"/>
    </source>
</evidence>
<dbReference type="CDD" id="cd07262">
    <property type="entry name" value="VOC_like"/>
    <property type="match status" value="1"/>
</dbReference>
<name>A0ABU4RVM6_9GAMM</name>
<keyword evidence="3" id="KW-1185">Reference proteome</keyword>
<dbReference type="Proteomes" id="UP001273505">
    <property type="component" value="Unassembled WGS sequence"/>
</dbReference>
<gene>
    <name evidence="2" type="ORF">SCD92_06100</name>
</gene>
<dbReference type="EMBL" id="JAXAFO010000007">
    <property type="protein sequence ID" value="MDX6848925.1"/>
    <property type="molecule type" value="Genomic_DNA"/>
</dbReference>
<comment type="caution">
    <text evidence="2">The sequence shown here is derived from an EMBL/GenBank/DDBJ whole genome shotgun (WGS) entry which is preliminary data.</text>
</comment>
<reference evidence="2 3" key="1">
    <citation type="submission" date="2023-11" db="EMBL/GenBank/DDBJ databases">
        <title>Gilvimarinus fulvus sp. nov., isolated from the surface of Kelp.</title>
        <authorList>
            <person name="Sun Y.Y."/>
            <person name="Gong Y."/>
            <person name="Du Z.J."/>
        </authorList>
    </citation>
    <scope>NUCLEOTIDE SEQUENCE [LARGE SCALE GENOMIC DNA]</scope>
    <source>
        <strain evidence="2 3">SDUM040013</strain>
    </source>
</reference>
<organism evidence="2 3">
    <name type="scientific">Gilvimarinus gilvus</name>
    <dbReference type="NCBI Taxonomy" id="3058038"/>
    <lineage>
        <taxon>Bacteria</taxon>
        <taxon>Pseudomonadati</taxon>
        <taxon>Pseudomonadota</taxon>
        <taxon>Gammaproteobacteria</taxon>
        <taxon>Cellvibrionales</taxon>
        <taxon>Cellvibrionaceae</taxon>
        <taxon>Gilvimarinus</taxon>
    </lineage>
</organism>
<dbReference type="PANTHER" id="PTHR35006:SF2">
    <property type="entry name" value="GLYOXALASE FAMILY PROTEIN (AFU_ORTHOLOGUE AFUA_5G14830)"/>
    <property type="match status" value="1"/>
</dbReference>
<dbReference type="InterPro" id="IPR029068">
    <property type="entry name" value="Glyas_Bleomycin-R_OHBP_Dase"/>
</dbReference>
<dbReference type="Gene3D" id="3.10.180.10">
    <property type="entry name" value="2,3-Dihydroxybiphenyl 1,2-Dioxygenase, domain 1"/>
    <property type="match status" value="1"/>
</dbReference>
<protein>
    <submittedName>
        <fullName evidence="2">VOC family protein</fullName>
    </submittedName>
</protein>
<feature type="domain" description="VOC" evidence="1">
    <location>
        <begin position="1"/>
        <end position="121"/>
    </location>
</feature>
<dbReference type="SUPFAM" id="SSF54593">
    <property type="entry name" value="Glyoxalase/Bleomycin resistance protein/Dihydroxybiphenyl dioxygenase"/>
    <property type="match status" value="1"/>
</dbReference>